<sequence>MSTTVESLTERSAAEVNEEIRALWLRSGGTLSVEQRAEYQRLVLEWAAAPTSVEAA</sequence>
<evidence type="ECO:0000313" key="1">
    <source>
        <dbReference type="EMBL" id="MDQ0585017.1"/>
    </source>
</evidence>
<dbReference type="RefSeq" id="WP_307166746.1">
    <property type="nucleotide sequence ID" value="NZ_JAUSWV010000002.1"/>
</dbReference>
<gene>
    <name evidence="1" type="ORF">QF030_007195</name>
</gene>
<proteinExistence type="predicted"/>
<reference evidence="1 2" key="1">
    <citation type="submission" date="2023-07" db="EMBL/GenBank/DDBJ databases">
        <title>Comparative genomics of wheat-associated soil bacteria to identify genetic determinants of phenazine resistance.</title>
        <authorList>
            <person name="Mouncey N."/>
        </authorList>
    </citation>
    <scope>NUCLEOTIDE SEQUENCE [LARGE SCALE GENOMIC DNA]</scope>
    <source>
        <strain evidence="1 2">B2I6</strain>
    </source>
</reference>
<keyword evidence="2" id="KW-1185">Reference proteome</keyword>
<dbReference type="EMBL" id="JAUSWV010000002">
    <property type="protein sequence ID" value="MDQ0585017.1"/>
    <property type="molecule type" value="Genomic_DNA"/>
</dbReference>
<keyword evidence="1" id="KW-0449">Lipoprotein</keyword>
<organism evidence="1 2">
    <name type="scientific">Streptomyces rishiriensis</name>
    <dbReference type="NCBI Taxonomy" id="68264"/>
    <lineage>
        <taxon>Bacteria</taxon>
        <taxon>Bacillati</taxon>
        <taxon>Actinomycetota</taxon>
        <taxon>Actinomycetes</taxon>
        <taxon>Kitasatosporales</taxon>
        <taxon>Streptomycetaceae</taxon>
        <taxon>Streptomyces</taxon>
    </lineage>
</organism>
<protein>
    <submittedName>
        <fullName evidence="1">Uncharacterized lipoprotein YddW (UPF0748 family)</fullName>
    </submittedName>
</protein>
<dbReference type="Proteomes" id="UP001230654">
    <property type="component" value="Unassembled WGS sequence"/>
</dbReference>
<name>A0ABU0P0T0_STRRH</name>
<comment type="caution">
    <text evidence="1">The sequence shown here is derived from an EMBL/GenBank/DDBJ whole genome shotgun (WGS) entry which is preliminary data.</text>
</comment>
<accession>A0ABU0P0T0</accession>
<evidence type="ECO:0000313" key="2">
    <source>
        <dbReference type="Proteomes" id="UP001230654"/>
    </source>
</evidence>